<name>A0ACB7SB96_HYAAI</name>
<accession>A0ACB7SB96</accession>
<sequence>MATAPCSTDVFEHLDDAAREEAYRSAVSEAAALKTEVDQLRRELELLKMVPSKDHDAANDDDAPKPPLDPQLQASHDFLCNLLAPLIERIERLESRTRSAVRECTSAICRFVSNWLRFHIDATKDPCEDFYGYICETFRGLHQLAHVSLAVRYLNIRFLNESTVPPSNQVSWQKAAGLYKTCMSFVQSNRTEVGYSKEQDQWFEKRRPIPRVMNTNDYALIVRWYGIKPPRDIELASTIAGYEKTLEELTRNESVSVSEGTFLFIRNLAAYTMPYVTAKQWEKYFSKHTNNTYRGLDWVLAHSTALGIIVDLYKAKSVGEKGLRYLVAWSVYRQLVKYTVPYLLVGTTEASLACYELARKAMHLALMSPYLRTVVQPPVVDAVKEMLEKIRNAFRETFESSSWVKGEVKATALRKLANMKSYVGSPGRYQDPAYVEELYRPFPDVPPDRLFPSWIKALSLSTHQNWTDQKTWLYDEADVNAYYSPSSNAIVVPTGIITRPVYYYGGPPAINYGGLGSALAHEMMHAYDINGLRIDDNLQRRPWATWEFGQEYTNRTVCLRKSHREAIRPRAREEVLNHTVDSENLADIVGVNVAYRAFTSLPMSQRGLNLVGLNESAERLFFISHCVKWCAELSVLALQYAPFRSRCIVPLMNMPEFSRAFGCAAGQPMNPMTKCKFW</sequence>
<reference evidence="1" key="1">
    <citation type="submission" date="2020-05" db="EMBL/GenBank/DDBJ databases">
        <title>Large-scale comparative analyses of tick genomes elucidate their genetic diversity and vector capacities.</title>
        <authorList>
            <person name="Jia N."/>
            <person name="Wang J."/>
            <person name="Shi W."/>
            <person name="Du L."/>
            <person name="Sun Y."/>
            <person name="Zhan W."/>
            <person name="Jiang J."/>
            <person name="Wang Q."/>
            <person name="Zhang B."/>
            <person name="Ji P."/>
            <person name="Sakyi L.B."/>
            <person name="Cui X."/>
            <person name="Yuan T."/>
            <person name="Jiang B."/>
            <person name="Yang W."/>
            <person name="Lam T.T.-Y."/>
            <person name="Chang Q."/>
            <person name="Ding S."/>
            <person name="Wang X."/>
            <person name="Zhu J."/>
            <person name="Ruan X."/>
            <person name="Zhao L."/>
            <person name="Wei J."/>
            <person name="Que T."/>
            <person name="Du C."/>
            <person name="Cheng J."/>
            <person name="Dai P."/>
            <person name="Han X."/>
            <person name="Huang E."/>
            <person name="Gao Y."/>
            <person name="Liu J."/>
            <person name="Shao H."/>
            <person name="Ye R."/>
            <person name="Li L."/>
            <person name="Wei W."/>
            <person name="Wang X."/>
            <person name="Wang C."/>
            <person name="Yang T."/>
            <person name="Huo Q."/>
            <person name="Li W."/>
            <person name="Guo W."/>
            <person name="Chen H."/>
            <person name="Zhou L."/>
            <person name="Ni X."/>
            <person name="Tian J."/>
            <person name="Zhou Y."/>
            <person name="Sheng Y."/>
            <person name="Liu T."/>
            <person name="Pan Y."/>
            <person name="Xia L."/>
            <person name="Li J."/>
            <person name="Zhao F."/>
            <person name="Cao W."/>
        </authorList>
    </citation>
    <scope>NUCLEOTIDE SEQUENCE</scope>
    <source>
        <strain evidence="1">Hyas-2018</strain>
    </source>
</reference>
<keyword evidence="2" id="KW-1185">Reference proteome</keyword>
<dbReference type="EMBL" id="CM023484">
    <property type="protein sequence ID" value="KAH6932003.1"/>
    <property type="molecule type" value="Genomic_DNA"/>
</dbReference>
<evidence type="ECO:0000313" key="2">
    <source>
        <dbReference type="Proteomes" id="UP000821845"/>
    </source>
</evidence>
<comment type="caution">
    <text evidence="1">The sequence shown here is derived from an EMBL/GenBank/DDBJ whole genome shotgun (WGS) entry which is preliminary data.</text>
</comment>
<evidence type="ECO:0000313" key="1">
    <source>
        <dbReference type="EMBL" id="KAH6932003.1"/>
    </source>
</evidence>
<organism evidence="1 2">
    <name type="scientific">Hyalomma asiaticum</name>
    <name type="common">Tick</name>
    <dbReference type="NCBI Taxonomy" id="266040"/>
    <lineage>
        <taxon>Eukaryota</taxon>
        <taxon>Metazoa</taxon>
        <taxon>Ecdysozoa</taxon>
        <taxon>Arthropoda</taxon>
        <taxon>Chelicerata</taxon>
        <taxon>Arachnida</taxon>
        <taxon>Acari</taxon>
        <taxon>Parasitiformes</taxon>
        <taxon>Ixodida</taxon>
        <taxon>Ixodoidea</taxon>
        <taxon>Ixodidae</taxon>
        <taxon>Hyalomminae</taxon>
        <taxon>Hyalomma</taxon>
    </lineage>
</organism>
<protein>
    <submittedName>
        <fullName evidence="1">Uncharacterized protein</fullName>
    </submittedName>
</protein>
<proteinExistence type="predicted"/>
<gene>
    <name evidence="1" type="ORF">HPB50_002437</name>
</gene>
<dbReference type="Proteomes" id="UP000821845">
    <property type="component" value="Chromosome 4"/>
</dbReference>